<keyword evidence="4 7" id="KW-0863">Zinc-finger</keyword>
<dbReference type="InterPro" id="IPR013087">
    <property type="entry name" value="Znf_C2H2_type"/>
</dbReference>
<dbReference type="InterPro" id="IPR036236">
    <property type="entry name" value="Znf_C2H2_sf"/>
</dbReference>
<keyword evidence="11" id="KW-1185">Reference proteome</keyword>
<accession>A0A0J9XEH1</accession>
<dbReference type="GO" id="GO:0000981">
    <property type="term" value="F:DNA-binding transcription factor activity, RNA polymerase II-specific"/>
    <property type="evidence" value="ECO:0007669"/>
    <property type="project" value="InterPro"/>
</dbReference>
<name>A0A0J9XEH1_GEOCN</name>
<dbReference type="EMBL" id="CCBN010000010">
    <property type="protein sequence ID" value="CDO55281.1"/>
    <property type="molecule type" value="Genomic_DNA"/>
</dbReference>
<evidence type="ECO:0000256" key="1">
    <source>
        <dbReference type="ARBA" id="ARBA00004123"/>
    </source>
</evidence>
<dbReference type="SMART" id="SM00355">
    <property type="entry name" value="ZnF_C2H2"/>
    <property type="match status" value="2"/>
</dbReference>
<dbReference type="InterPro" id="IPR051059">
    <property type="entry name" value="VerF-like"/>
</dbReference>
<comment type="caution">
    <text evidence="10">The sequence shown here is derived from an EMBL/GenBank/DDBJ whole genome shotgun (WGS) entry which is preliminary data.</text>
</comment>
<evidence type="ECO:0000256" key="7">
    <source>
        <dbReference type="PROSITE-ProRule" id="PRU00042"/>
    </source>
</evidence>
<evidence type="ECO:0000256" key="2">
    <source>
        <dbReference type="ARBA" id="ARBA00022723"/>
    </source>
</evidence>
<organism evidence="10 11">
    <name type="scientific">Geotrichum candidum</name>
    <name type="common">Oospora lactis</name>
    <name type="synonym">Dipodascus geotrichum</name>
    <dbReference type="NCBI Taxonomy" id="1173061"/>
    <lineage>
        <taxon>Eukaryota</taxon>
        <taxon>Fungi</taxon>
        <taxon>Dikarya</taxon>
        <taxon>Ascomycota</taxon>
        <taxon>Saccharomycotina</taxon>
        <taxon>Dipodascomycetes</taxon>
        <taxon>Dipodascales</taxon>
        <taxon>Dipodascaceae</taxon>
        <taxon>Geotrichum</taxon>
    </lineage>
</organism>
<feature type="compositionally biased region" description="Low complexity" evidence="8">
    <location>
        <begin position="71"/>
        <end position="90"/>
    </location>
</feature>
<reference evidence="10" key="1">
    <citation type="submission" date="2014-03" db="EMBL/GenBank/DDBJ databases">
        <authorList>
            <person name="Casaregola S."/>
        </authorList>
    </citation>
    <scope>NUCLEOTIDE SEQUENCE [LARGE SCALE GENOMIC DNA]</scope>
    <source>
        <strain evidence="10">CLIB 918</strain>
    </source>
</reference>
<dbReference type="GO" id="GO:0000785">
    <property type="term" value="C:chromatin"/>
    <property type="evidence" value="ECO:0007669"/>
    <property type="project" value="TreeGrafter"/>
</dbReference>
<feature type="domain" description="C2H2-type" evidence="9">
    <location>
        <begin position="108"/>
        <end position="135"/>
    </location>
</feature>
<dbReference type="PANTHER" id="PTHR40626">
    <property type="entry name" value="MIP31509P"/>
    <property type="match status" value="1"/>
</dbReference>
<dbReference type="SUPFAM" id="SSF57667">
    <property type="entry name" value="beta-beta-alpha zinc fingers"/>
    <property type="match status" value="1"/>
</dbReference>
<dbReference type="GO" id="GO:0008270">
    <property type="term" value="F:zinc ion binding"/>
    <property type="evidence" value="ECO:0007669"/>
    <property type="project" value="UniProtKB-KW"/>
</dbReference>
<gene>
    <name evidence="10" type="ORF">BN980_GECA10s02749g</name>
</gene>
<dbReference type="OrthoDB" id="6077919at2759"/>
<dbReference type="Proteomes" id="UP000242525">
    <property type="component" value="Unassembled WGS sequence"/>
</dbReference>
<evidence type="ECO:0000259" key="9">
    <source>
        <dbReference type="PROSITE" id="PS50157"/>
    </source>
</evidence>
<dbReference type="STRING" id="1173061.A0A0J9XEH1"/>
<keyword evidence="3" id="KW-0677">Repeat</keyword>
<evidence type="ECO:0000313" key="10">
    <source>
        <dbReference type="EMBL" id="CDO55281.1"/>
    </source>
</evidence>
<dbReference type="AlphaFoldDB" id="A0A0J9XEH1"/>
<dbReference type="PROSITE" id="PS50157">
    <property type="entry name" value="ZINC_FINGER_C2H2_2"/>
    <property type="match status" value="1"/>
</dbReference>
<comment type="subcellular location">
    <subcellularLocation>
        <location evidence="1">Nucleus</location>
    </subcellularLocation>
</comment>
<keyword evidence="5" id="KW-0862">Zinc</keyword>
<proteinExistence type="predicted"/>
<protein>
    <recommendedName>
        <fullName evidence="9">C2H2-type domain-containing protein</fullName>
    </recommendedName>
</protein>
<feature type="compositionally biased region" description="Pro residues" evidence="8">
    <location>
        <begin position="52"/>
        <end position="62"/>
    </location>
</feature>
<feature type="region of interest" description="Disordered" evidence="8">
    <location>
        <begin position="50"/>
        <end position="98"/>
    </location>
</feature>
<evidence type="ECO:0000256" key="3">
    <source>
        <dbReference type="ARBA" id="ARBA00022737"/>
    </source>
</evidence>
<dbReference type="Gene3D" id="3.30.160.60">
    <property type="entry name" value="Classic Zinc Finger"/>
    <property type="match status" value="2"/>
</dbReference>
<dbReference type="GO" id="GO:0000978">
    <property type="term" value="F:RNA polymerase II cis-regulatory region sequence-specific DNA binding"/>
    <property type="evidence" value="ECO:0007669"/>
    <property type="project" value="InterPro"/>
</dbReference>
<evidence type="ECO:0000313" key="11">
    <source>
        <dbReference type="Proteomes" id="UP000242525"/>
    </source>
</evidence>
<evidence type="ECO:0000256" key="6">
    <source>
        <dbReference type="ARBA" id="ARBA00023242"/>
    </source>
</evidence>
<evidence type="ECO:0000256" key="4">
    <source>
        <dbReference type="ARBA" id="ARBA00022771"/>
    </source>
</evidence>
<evidence type="ECO:0000256" key="5">
    <source>
        <dbReference type="ARBA" id="ARBA00022833"/>
    </source>
</evidence>
<dbReference type="GO" id="GO:0005634">
    <property type="term" value="C:nucleus"/>
    <property type="evidence" value="ECO:0007669"/>
    <property type="project" value="UniProtKB-SubCell"/>
</dbReference>
<sequence>MINPIQMFSQLPNSYDMLFSPIPSNSTYDSNTYCQQPQCPTDPVVSQEFSYFPPPADNPVPSQPITHPVTSSSSFPSPTSNSELSSSDPSFISVQGILPPTKNEAGRFECQLCDRSYTHAKHLKRHMMRHTGQKPYACSWCTARFTRPDIRKRHVSKCKVRRKMEGLDSIKIEEEDPAKAISLKNKKLKAKKAAKENAAAATEQHKTTHQQKQQLNSIEVIEQKFLNIDNTHITNQDDLSQFQQGVMAQVEEIMPSPPLLERHVLSSPVQNIAFIPTPPSIHSPLEFKNVPYDQQLVFKGMQIPQPPQSSLSSIGYMTPEEPAHMIADTSNCYFYYNEQQQQQQFLGEDYFYSYSPLETFIPPVYQ</sequence>
<dbReference type="PROSITE" id="PS00028">
    <property type="entry name" value="ZINC_FINGER_C2H2_1"/>
    <property type="match status" value="1"/>
</dbReference>
<keyword evidence="2" id="KW-0479">Metal-binding</keyword>
<dbReference type="PANTHER" id="PTHR40626:SF11">
    <property type="entry name" value="ZINC FINGER PROTEIN YPR022C"/>
    <property type="match status" value="1"/>
</dbReference>
<evidence type="ECO:0000256" key="8">
    <source>
        <dbReference type="SAM" id="MobiDB-lite"/>
    </source>
</evidence>
<keyword evidence="6" id="KW-0539">Nucleus</keyword>
<dbReference type="Pfam" id="PF00096">
    <property type="entry name" value="zf-C2H2"/>
    <property type="match status" value="1"/>
</dbReference>